<dbReference type="OrthoDB" id="9811293at2"/>
<organism evidence="2 3">
    <name type="scientific">Mucilaginibacter limnophilus</name>
    <dbReference type="NCBI Taxonomy" id="1932778"/>
    <lineage>
        <taxon>Bacteria</taxon>
        <taxon>Pseudomonadati</taxon>
        <taxon>Bacteroidota</taxon>
        <taxon>Sphingobacteriia</taxon>
        <taxon>Sphingobacteriales</taxon>
        <taxon>Sphingobacteriaceae</taxon>
        <taxon>Mucilaginibacter</taxon>
    </lineage>
</organism>
<proteinExistence type="predicted"/>
<keyword evidence="1" id="KW-0472">Membrane</keyword>
<feature type="transmembrane region" description="Helical" evidence="1">
    <location>
        <begin position="77"/>
        <end position="103"/>
    </location>
</feature>
<feature type="transmembrane region" description="Helical" evidence="1">
    <location>
        <begin position="109"/>
        <end position="131"/>
    </location>
</feature>
<keyword evidence="3" id="KW-1185">Reference proteome</keyword>
<feature type="transmembrane region" description="Helical" evidence="1">
    <location>
        <begin position="207"/>
        <end position="225"/>
    </location>
</feature>
<dbReference type="Pfam" id="PF04240">
    <property type="entry name" value="Caroten_synth"/>
    <property type="match status" value="1"/>
</dbReference>
<evidence type="ECO:0000256" key="1">
    <source>
        <dbReference type="SAM" id="Phobius"/>
    </source>
</evidence>
<dbReference type="EMBL" id="SACK01000009">
    <property type="protein sequence ID" value="RVT98261.1"/>
    <property type="molecule type" value="Genomic_DNA"/>
</dbReference>
<dbReference type="PANTHER" id="PTHR39419:SF1">
    <property type="entry name" value="SLL0814 PROTEIN"/>
    <property type="match status" value="1"/>
</dbReference>
<name>A0A3S2UMD0_9SPHI</name>
<keyword evidence="1" id="KW-0812">Transmembrane</keyword>
<dbReference type="Proteomes" id="UP000282759">
    <property type="component" value="Unassembled WGS sequence"/>
</dbReference>
<accession>A0A3S2UMD0</accession>
<keyword evidence="1" id="KW-1133">Transmembrane helix</keyword>
<dbReference type="PANTHER" id="PTHR39419">
    <property type="entry name" value="SLL0814 PROTEIN"/>
    <property type="match status" value="1"/>
</dbReference>
<sequence length="226" mass="25750">MERQKSITYPAVKKQYAPPRTGKWLVTLILLFHAVGIVGFTLIKTRPFFLVLVPFHLLLMTVLVVKSHNRLSKKFLYFFIITALAGFITELVGTATGLLFGTYSYGSTLGIKAAGVPLLMGLLWFLMIYSAGVTMRLSGLKYIVLRVLIGAALLTALDWLIEPVAIKFDYWNWKNNIIPMYNYVCWFGLSLVLLLIFELFRFKKQSGVAVVFLITQFIFFIALRYV</sequence>
<reference evidence="2 3" key="1">
    <citation type="submission" date="2019-01" db="EMBL/GenBank/DDBJ databases">
        <authorList>
            <person name="Chen W.-M."/>
        </authorList>
    </citation>
    <scope>NUCLEOTIDE SEQUENCE [LARGE SCALE GENOMIC DNA]</scope>
    <source>
        <strain evidence="2 3">YBJ-36</strain>
    </source>
</reference>
<feature type="transmembrane region" description="Helical" evidence="1">
    <location>
        <begin position="181"/>
        <end position="200"/>
    </location>
</feature>
<evidence type="ECO:0000313" key="3">
    <source>
        <dbReference type="Proteomes" id="UP000282759"/>
    </source>
</evidence>
<feature type="transmembrane region" description="Helical" evidence="1">
    <location>
        <begin position="143"/>
        <end position="161"/>
    </location>
</feature>
<gene>
    <name evidence="2" type="ORF">EOD41_17990</name>
</gene>
<dbReference type="RefSeq" id="WP_127707526.1">
    <property type="nucleotide sequence ID" value="NZ_SACK01000009.1"/>
</dbReference>
<dbReference type="AlphaFoldDB" id="A0A3S2UMD0"/>
<comment type="caution">
    <text evidence="2">The sequence shown here is derived from an EMBL/GenBank/DDBJ whole genome shotgun (WGS) entry which is preliminary data.</text>
</comment>
<protein>
    <submittedName>
        <fullName evidence="2">Carotenoid biosynthesis protein</fullName>
    </submittedName>
</protein>
<dbReference type="InterPro" id="IPR007354">
    <property type="entry name" value="CruF-like"/>
</dbReference>
<evidence type="ECO:0000313" key="2">
    <source>
        <dbReference type="EMBL" id="RVT98261.1"/>
    </source>
</evidence>
<feature type="transmembrane region" description="Helical" evidence="1">
    <location>
        <begin position="21"/>
        <end position="42"/>
    </location>
</feature>
<feature type="transmembrane region" description="Helical" evidence="1">
    <location>
        <begin position="48"/>
        <end position="65"/>
    </location>
</feature>